<accession>A0A0A9C1Y4</accession>
<reference evidence="1" key="1">
    <citation type="submission" date="2014-09" db="EMBL/GenBank/DDBJ databases">
        <authorList>
            <person name="Magalhaes I.L.F."/>
            <person name="Oliveira U."/>
            <person name="Santos F.R."/>
            <person name="Vidigal T.H.D.A."/>
            <person name="Brescovit A.D."/>
            <person name="Santos A.J."/>
        </authorList>
    </citation>
    <scope>NUCLEOTIDE SEQUENCE</scope>
    <source>
        <tissue evidence="1">Shoot tissue taken approximately 20 cm above the soil surface</tissue>
    </source>
</reference>
<sequence length="63" mass="7262">MIVWDMLCWPQLFEHMVEASKTPCHQPGRIVVIYFCQHNISSYLEPAEVVETQCTSVIPAKVQ</sequence>
<dbReference type="AlphaFoldDB" id="A0A0A9C1Y4"/>
<proteinExistence type="predicted"/>
<name>A0A0A9C1Y4_ARUDO</name>
<evidence type="ECO:0000313" key="1">
    <source>
        <dbReference type="EMBL" id="JAD67410.1"/>
    </source>
</evidence>
<reference evidence="1" key="2">
    <citation type="journal article" date="2015" name="Data Brief">
        <title>Shoot transcriptome of the giant reed, Arundo donax.</title>
        <authorList>
            <person name="Barrero R.A."/>
            <person name="Guerrero F.D."/>
            <person name="Moolhuijzen P."/>
            <person name="Goolsby J.A."/>
            <person name="Tidwell J."/>
            <person name="Bellgard S.E."/>
            <person name="Bellgard M.I."/>
        </authorList>
    </citation>
    <scope>NUCLEOTIDE SEQUENCE</scope>
    <source>
        <tissue evidence="1">Shoot tissue taken approximately 20 cm above the soil surface</tissue>
    </source>
</reference>
<protein>
    <submittedName>
        <fullName evidence="1">Uncharacterized protein</fullName>
    </submittedName>
</protein>
<organism evidence="1">
    <name type="scientific">Arundo donax</name>
    <name type="common">Giant reed</name>
    <name type="synonym">Donax arundinaceus</name>
    <dbReference type="NCBI Taxonomy" id="35708"/>
    <lineage>
        <taxon>Eukaryota</taxon>
        <taxon>Viridiplantae</taxon>
        <taxon>Streptophyta</taxon>
        <taxon>Embryophyta</taxon>
        <taxon>Tracheophyta</taxon>
        <taxon>Spermatophyta</taxon>
        <taxon>Magnoliopsida</taxon>
        <taxon>Liliopsida</taxon>
        <taxon>Poales</taxon>
        <taxon>Poaceae</taxon>
        <taxon>PACMAD clade</taxon>
        <taxon>Arundinoideae</taxon>
        <taxon>Arundineae</taxon>
        <taxon>Arundo</taxon>
    </lineage>
</organism>
<dbReference type="EMBL" id="GBRH01230485">
    <property type="protein sequence ID" value="JAD67410.1"/>
    <property type="molecule type" value="Transcribed_RNA"/>
</dbReference>